<evidence type="ECO:0000313" key="5">
    <source>
        <dbReference type="EMBL" id="MQQ99885.1"/>
    </source>
</evidence>
<dbReference type="FunFam" id="3.40.30.10:FF:000039">
    <property type="entry name" value="Glutathione S-transferase domain"/>
    <property type="match status" value="1"/>
</dbReference>
<dbReference type="Proteomes" id="UP000451565">
    <property type="component" value="Unassembled WGS sequence"/>
</dbReference>
<dbReference type="PANTHER" id="PTHR44051:SF19">
    <property type="entry name" value="DISULFIDE-BOND OXIDOREDUCTASE YFCG"/>
    <property type="match status" value="1"/>
</dbReference>
<organism evidence="5 6">
    <name type="scientific">Glaciimonas soli</name>
    <dbReference type="NCBI Taxonomy" id="2590999"/>
    <lineage>
        <taxon>Bacteria</taxon>
        <taxon>Pseudomonadati</taxon>
        <taxon>Pseudomonadota</taxon>
        <taxon>Betaproteobacteria</taxon>
        <taxon>Burkholderiales</taxon>
        <taxon>Oxalobacteraceae</taxon>
        <taxon>Glaciimonas</taxon>
    </lineage>
</organism>
<evidence type="ECO:0000256" key="1">
    <source>
        <dbReference type="ARBA" id="ARBA00007409"/>
    </source>
</evidence>
<protein>
    <submittedName>
        <fullName evidence="5">Glutathione S-transferase</fullName>
    </submittedName>
</protein>
<dbReference type="CDD" id="cd03180">
    <property type="entry name" value="GST_C_2"/>
    <property type="match status" value="1"/>
</dbReference>
<name>A0A843YT92_9BURK</name>
<gene>
    <name evidence="5" type="ORF">GEV47_04200</name>
</gene>
<dbReference type="SUPFAM" id="SSF52833">
    <property type="entry name" value="Thioredoxin-like"/>
    <property type="match status" value="1"/>
</dbReference>
<reference evidence="5 6" key="1">
    <citation type="submission" date="2019-10" db="EMBL/GenBank/DDBJ databases">
        <title>Glaciimonas soli sp. nov., a psychrophilic bacterium isolated from the forest soil of a high elevation mountain in Taiwan.</title>
        <authorList>
            <person name="Wang L.-T."/>
            <person name="Shieh W.Y."/>
        </authorList>
    </citation>
    <scope>NUCLEOTIDE SEQUENCE [LARGE SCALE GENOMIC DNA]</scope>
    <source>
        <strain evidence="5 6">GS1</strain>
    </source>
</reference>
<feature type="domain" description="GST N-terminal" evidence="3">
    <location>
        <begin position="1"/>
        <end position="81"/>
    </location>
</feature>
<dbReference type="InterPro" id="IPR010987">
    <property type="entry name" value="Glutathione-S-Trfase_C-like"/>
</dbReference>
<evidence type="ECO:0000259" key="3">
    <source>
        <dbReference type="PROSITE" id="PS50404"/>
    </source>
</evidence>
<dbReference type="RefSeq" id="WP_153233419.1">
    <property type="nucleotide sequence ID" value="NZ_WINI01000001.1"/>
</dbReference>
<dbReference type="GO" id="GO:0016740">
    <property type="term" value="F:transferase activity"/>
    <property type="evidence" value="ECO:0007669"/>
    <property type="project" value="UniProtKB-KW"/>
</dbReference>
<dbReference type="SFLD" id="SFLDS00019">
    <property type="entry name" value="Glutathione_Transferase_(cytos"/>
    <property type="match status" value="1"/>
</dbReference>
<comment type="similarity">
    <text evidence="1">Belongs to the GST superfamily.</text>
</comment>
<dbReference type="PANTHER" id="PTHR44051">
    <property type="entry name" value="GLUTATHIONE S-TRANSFERASE-RELATED"/>
    <property type="match status" value="1"/>
</dbReference>
<dbReference type="SFLD" id="SFLDG01150">
    <property type="entry name" value="Main.1:_Beta-like"/>
    <property type="match status" value="1"/>
</dbReference>
<sequence>MLKILGKSTSINVRKVFWTCAEIGIPFEHEDWGTGFRSTQVAEFLALNPSALIPVIKDDDFVLWESNAICRYLCVKHQRTDLLPDAPKGRAEVEKWMDWQATELNNAWRYAFMALVRNSAAHNDPHQLANSIESWNKHIGILDQQLQASGMFVTGSNFTVADVVLGLSVHRWFAAPIQRPAYAAVSAYYQLLSERAGFMQYGRNGIP</sequence>
<dbReference type="SFLD" id="SFLDG00358">
    <property type="entry name" value="Main_(cytGST)"/>
    <property type="match status" value="1"/>
</dbReference>
<dbReference type="OrthoDB" id="5958450at2"/>
<dbReference type="InterPro" id="IPR036282">
    <property type="entry name" value="Glutathione-S-Trfase_C_sf"/>
</dbReference>
<feature type="domain" description="GST C-terminal" evidence="4">
    <location>
        <begin position="86"/>
        <end position="207"/>
    </location>
</feature>
<keyword evidence="6" id="KW-1185">Reference proteome</keyword>
<dbReference type="PROSITE" id="PS50404">
    <property type="entry name" value="GST_NTER"/>
    <property type="match status" value="1"/>
</dbReference>
<dbReference type="PROSITE" id="PS50405">
    <property type="entry name" value="GST_CTER"/>
    <property type="match status" value="1"/>
</dbReference>
<dbReference type="Gene3D" id="3.40.30.10">
    <property type="entry name" value="Glutaredoxin"/>
    <property type="match status" value="1"/>
</dbReference>
<dbReference type="InterPro" id="IPR036249">
    <property type="entry name" value="Thioredoxin-like_sf"/>
</dbReference>
<dbReference type="EMBL" id="WINI01000001">
    <property type="protein sequence ID" value="MQQ99885.1"/>
    <property type="molecule type" value="Genomic_DNA"/>
</dbReference>
<dbReference type="Gene3D" id="1.20.1050.10">
    <property type="match status" value="1"/>
</dbReference>
<dbReference type="CDD" id="cd03047">
    <property type="entry name" value="GST_N_2"/>
    <property type="match status" value="1"/>
</dbReference>
<comment type="caution">
    <text evidence="5">The sequence shown here is derived from an EMBL/GenBank/DDBJ whole genome shotgun (WGS) entry which is preliminary data.</text>
</comment>
<dbReference type="SUPFAM" id="SSF47616">
    <property type="entry name" value="GST C-terminal domain-like"/>
    <property type="match status" value="1"/>
</dbReference>
<keyword evidence="2 5" id="KW-0808">Transferase</keyword>
<proteinExistence type="inferred from homology"/>
<evidence type="ECO:0000256" key="2">
    <source>
        <dbReference type="ARBA" id="ARBA00022679"/>
    </source>
</evidence>
<evidence type="ECO:0000313" key="6">
    <source>
        <dbReference type="Proteomes" id="UP000451565"/>
    </source>
</evidence>
<accession>A0A843YT92</accession>
<dbReference type="InterPro" id="IPR004045">
    <property type="entry name" value="Glutathione_S-Trfase_N"/>
</dbReference>
<dbReference type="Pfam" id="PF13409">
    <property type="entry name" value="GST_N_2"/>
    <property type="match status" value="1"/>
</dbReference>
<evidence type="ECO:0000259" key="4">
    <source>
        <dbReference type="PROSITE" id="PS50405"/>
    </source>
</evidence>
<dbReference type="AlphaFoldDB" id="A0A843YT92"/>
<dbReference type="InterPro" id="IPR040079">
    <property type="entry name" value="Glutathione_S-Trfase"/>
</dbReference>